<organism evidence="15 16">
    <name type="scientific">Flagellimonas ochracea</name>
    <dbReference type="NCBI Taxonomy" id="2696472"/>
    <lineage>
        <taxon>Bacteria</taxon>
        <taxon>Pseudomonadati</taxon>
        <taxon>Bacteroidota</taxon>
        <taxon>Flavobacteriia</taxon>
        <taxon>Flavobacteriales</taxon>
        <taxon>Flavobacteriaceae</taxon>
        <taxon>Flagellimonas</taxon>
    </lineage>
</organism>
<evidence type="ECO:0000256" key="10">
    <source>
        <dbReference type="ARBA" id="ARBA00029409"/>
    </source>
</evidence>
<keyword evidence="6" id="KW-0547">Nucleotide-binding</keyword>
<evidence type="ECO:0000259" key="14">
    <source>
        <dbReference type="Pfam" id="PF01712"/>
    </source>
</evidence>
<dbReference type="PANTHER" id="PTHR43071:SF1">
    <property type="entry name" value="2-AMINO-4-HYDROXY-6-HYDROXYMETHYLDIHYDROPTERIDINE PYROPHOSPHOKINASE"/>
    <property type="match status" value="1"/>
</dbReference>
<proteinExistence type="inferred from homology"/>
<evidence type="ECO:0000256" key="7">
    <source>
        <dbReference type="ARBA" id="ARBA00022777"/>
    </source>
</evidence>
<dbReference type="InterPro" id="IPR035907">
    <property type="entry name" value="Hppk_sf"/>
</dbReference>
<evidence type="ECO:0000256" key="3">
    <source>
        <dbReference type="ARBA" id="ARBA00013253"/>
    </source>
</evidence>
<dbReference type="NCBIfam" id="TIGR01498">
    <property type="entry name" value="folK"/>
    <property type="match status" value="1"/>
</dbReference>
<evidence type="ECO:0000313" key="15">
    <source>
        <dbReference type="EMBL" id="NAY92262.1"/>
    </source>
</evidence>
<dbReference type="InterPro" id="IPR031314">
    <property type="entry name" value="DNK_dom"/>
</dbReference>
<keyword evidence="5 15" id="KW-0808">Transferase</keyword>
<keyword evidence="9" id="KW-0289">Folate biosynthesis</keyword>
<comment type="caution">
    <text evidence="15">The sequence shown here is derived from an EMBL/GenBank/DDBJ whole genome shotgun (WGS) entry which is preliminary data.</text>
</comment>
<protein>
    <recommendedName>
        <fullName evidence="4">2-amino-4-hydroxy-6-hydroxymethyldihydropteridine pyrophosphokinase</fullName>
        <ecNumber evidence="3">2.7.6.3</ecNumber>
    </recommendedName>
    <alternativeName>
        <fullName evidence="11">6-hydroxymethyl-7,8-dihydropterin pyrophosphokinase</fullName>
    </alternativeName>
    <alternativeName>
        <fullName evidence="12">7,8-dihydro-6-hydroxymethylpterin-pyrophosphokinase</fullName>
    </alternativeName>
</protein>
<evidence type="ECO:0000256" key="9">
    <source>
        <dbReference type="ARBA" id="ARBA00022909"/>
    </source>
</evidence>
<dbReference type="InterPro" id="IPR027417">
    <property type="entry name" value="P-loop_NTPase"/>
</dbReference>
<keyword evidence="16" id="KW-1185">Reference proteome</keyword>
<dbReference type="PANTHER" id="PTHR43071">
    <property type="entry name" value="2-AMINO-4-HYDROXY-6-HYDROXYMETHYLDIHYDROPTERIDINE PYROPHOSPHOKINASE"/>
    <property type="match status" value="1"/>
</dbReference>
<dbReference type="EC" id="2.7.6.3" evidence="3"/>
<dbReference type="CDD" id="cd00483">
    <property type="entry name" value="HPPK"/>
    <property type="match status" value="1"/>
</dbReference>
<feature type="domain" description="7,8-dihydro-6-hydroxymethylpterin-pyrophosphokinase" evidence="13">
    <location>
        <begin position="8"/>
        <end position="135"/>
    </location>
</feature>
<name>A0A964TCB6_9FLAO</name>
<dbReference type="Pfam" id="PF01288">
    <property type="entry name" value="HPPK"/>
    <property type="match status" value="1"/>
</dbReference>
<dbReference type="Gene3D" id="3.40.50.300">
    <property type="entry name" value="P-loop containing nucleotide triphosphate hydrolases"/>
    <property type="match status" value="1"/>
</dbReference>
<dbReference type="GO" id="GO:0016301">
    <property type="term" value="F:kinase activity"/>
    <property type="evidence" value="ECO:0007669"/>
    <property type="project" value="UniProtKB-KW"/>
</dbReference>
<evidence type="ECO:0000256" key="1">
    <source>
        <dbReference type="ARBA" id="ARBA00005051"/>
    </source>
</evidence>
<comment type="pathway">
    <text evidence="1">Cofactor biosynthesis; tetrahydrofolate biosynthesis; 2-amino-4-hydroxy-6-hydroxymethyl-7,8-dihydropteridine diphosphate from 7,8-dihydroneopterin triphosphate: step 4/4.</text>
</comment>
<feature type="domain" description="Deoxynucleoside kinase" evidence="14">
    <location>
        <begin position="181"/>
        <end position="375"/>
    </location>
</feature>
<dbReference type="SUPFAM" id="SSF55083">
    <property type="entry name" value="6-hydroxymethyl-7,8-dihydropterin pyrophosphokinase, HPPK"/>
    <property type="match status" value="1"/>
</dbReference>
<dbReference type="GO" id="GO:0046656">
    <property type="term" value="P:folic acid biosynthetic process"/>
    <property type="evidence" value="ECO:0007669"/>
    <property type="project" value="UniProtKB-KW"/>
</dbReference>
<dbReference type="Proteomes" id="UP000667650">
    <property type="component" value="Unassembled WGS sequence"/>
</dbReference>
<comment type="function">
    <text evidence="10">Catalyzes the transfer of pyrophosphate from adenosine triphosphate (ATP) to 6-hydroxymethyl-7,8-dihydropterin, an enzymatic step in folate biosynthesis pathway.</text>
</comment>
<dbReference type="CDD" id="cd01673">
    <property type="entry name" value="dNK"/>
    <property type="match status" value="1"/>
</dbReference>
<dbReference type="GO" id="GO:0003848">
    <property type="term" value="F:2-amino-4-hydroxy-6-hydroxymethyldihydropteridine diphosphokinase activity"/>
    <property type="evidence" value="ECO:0007669"/>
    <property type="project" value="UniProtKB-EC"/>
</dbReference>
<evidence type="ECO:0000256" key="12">
    <source>
        <dbReference type="ARBA" id="ARBA00033413"/>
    </source>
</evidence>
<dbReference type="AlphaFoldDB" id="A0A964TCB6"/>
<dbReference type="Gene3D" id="3.30.70.560">
    <property type="entry name" value="7,8-Dihydro-6-hydroxymethylpterin-pyrophosphokinase HPPK"/>
    <property type="match status" value="1"/>
</dbReference>
<keyword evidence="8" id="KW-0067">ATP-binding</keyword>
<accession>A0A964TCB6</accession>
<dbReference type="GO" id="GO:0005524">
    <property type="term" value="F:ATP binding"/>
    <property type="evidence" value="ECO:0007669"/>
    <property type="project" value="UniProtKB-KW"/>
</dbReference>
<evidence type="ECO:0000256" key="4">
    <source>
        <dbReference type="ARBA" id="ARBA00016218"/>
    </source>
</evidence>
<evidence type="ECO:0000256" key="8">
    <source>
        <dbReference type="ARBA" id="ARBA00022840"/>
    </source>
</evidence>
<sequence>MGLKHRAYLSLGSNLGNRFAMLQKAVLLLQQRAGEVLRVSAVYQNPAAGFEGNDFFNTALLLATHLSPEELLSHILQLEKEFGRVRGDQGYQSRTLDIDIILYDDEIIQKDNLSIPHPLMHERNFVLKPLADIAPQLYHPVLNNDIRNLLQQCSDRNSLTKTKHKLFKNRLELFSQLQFMAIEGNIGAGKTTLSKMIATDFNAKLVLERFADNPFLPKFYEDQTRYAFPLEMSFLADRYQQFTDDTSQFDLFKNFMVSDYDIFKSLIFAKITLQADEFELYRKLFTFMYREVKKPEVYLYLYQDTEQLLANIKKRGRDYEKNISADYLEKINRGYLDFLKSHPQHNSLILNMNDVDFVNNASDYEAILNKIEDHVLHTYF</sequence>
<evidence type="ECO:0000313" key="16">
    <source>
        <dbReference type="Proteomes" id="UP000667650"/>
    </source>
</evidence>
<dbReference type="Pfam" id="PF01712">
    <property type="entry name" value="dNK"/>
    <property type="match status" value="1"/>
</dbReference>
<comment type="similarity">
    <text evidence="2">Belongs to the HPPK family.</text>
</comment>
<gene>
    <name evidence="15" type="primary">folK</name>
    <name evidence="15" type="ORF">GTQ34_10060</name>
</gene>
<evidence type="ECO:0000256" key="11">
    <source>
        <dbReference type="ARBA" id="ARBA00029766"/>
    </source>
</evidence>
<keyword evidence="7" id="KW-0418">Kinase</keyword>
<evidence type="ECO:0000256" key="5">
    <source>
        <dbReference type="ARBA" id="ARBA00022679"/>
    </source>
</evidence>
<dbReference type="SUPFAM" id="SSF52540">
    <property type="entry name" value="P-loop containing nucleoside triphosphate hydrolases"/>
    <property type="match status" value="1"/>
</dbReference>
<evidence type="ECO:0000256" key="6">
    <source>
        <dbReference type="ARBA" id="ARBA00022741"/>
    </source>
</evidence>
<evidence type="ECO:0000256" key="2">
    <source>
        <dbReference type="ARBA" id="ARBA00005810"/>
    </source>
</evidence>
<dbReference type="InterPro" id="IPR000550">
    <property type="entry name" value="Hppk"/>
</dbReference>
<dbReference type="EMBL" id="JAAABI010000003">
    <property type="protein sequence ID" value="NAY92262.1"/>
    <property type="molecule type" value="Genomic_DNA"/>
</dbReference>
<dbReference type="RefSeq" id="WP_166523687.1">
    <property type="nucleotide sequence ID" value="NZ_JAAABI010000003.1"/>
</dbReference>
<evidence type="ECO:0000259" key="13">
    <source>
        <dbReference type="Pfam" id="PF01288"/>
    </source>
</evidence>
<reference evidence="15" key="1">
    <citation type="submission" date="2020-01" db="EMBL/GenBank/DDBJ databases">
        <title>Muricauda ochracea sp. nov., isolated from a tidal flat of Garorim bay in Korea.</title>
        <authorList>
            <person name="Kim D."/>
            <person name="Yoo Y."/>
            <person name="Kim J.-J."/>
        </authorList>
    </citation>
    <scope>NUCLEOTIDE SEQUENCE</scope>
    <source>
        <strain evidence="15">JGD-17</strain>
    </source>
</reference>